<evidence type="ECO:0000313" key="2">
    <source>
        <dbReference type="Proteomes" id="UP000301751"/>
    </source>
</evidence>
<accession>A0A480AJK9</accession>
<dbReference type="RefSeq" id="WP_137731443.1">
    <property type="nucleotide sequence ID" value="NZ_BJCL01000001.1"/>
</dbReference>
<organism evidence="1 2">
    <name type="scientific">Pseudaquabacterium pictum</name>
    <dbReference type="NCBI Taxonomy" id="2315236"/>
    <lineage>
        <taxon>Bacteria</taxon>
        <taxon>Pseudomonadati</taxon>
        <taxon>Pseudomonadota</taxon>
        <taxon>Betaproteobacteria</taxon>
        <taxon>Burkholderiales</taxon>
        <taxon>Sphaerotilaceae</taxon>
        <taxon>Pseudaquabacterium</taxon>
    </lineage>
</organism>
<reference evidence="2" key="1">
    <citation type="submission" date="2019-03" db="EMBL/GenBank/DDBJ databases">
        <title>Aquabacterium pictum sp.nov., the first bacteriochlorophyll a-containing freshwater bacterium in the genus Aquabacterium of the class Betaproteobacteria.</title>
        <authorList>
            <person name="Hirose S."/>
            <person name="Tank M."/>
            <person name="Hara E."/>
            <person name="Tamaki H."/>
            <person name="Takaichi S."/>
            <person name="Haruta S."/>
            <person name="Hanada S."/>
        </authorList>
    </citation>
    <scope>NUCLEOTIDE SEQUENCE [LARGE SCALE GENOMIC DNA]</scope>
    <source>
        <strain evidence="2">W35</strain>
    </source>
</reference>
<comment type="caution">
    <text evidence="1">The sequence shown here is derived from an EMBL/GenBank/DDBJ whole genome shotgun (WGS) entry which is preliminary data.</text>
</comment>
<dbReference type="EMBL" id="BJCL01000001">
    <property type="protein sequence ID" value="GCL61721.1"/>
    <property type="molecule type" value="Genomic_DNA"/>
</dbReference>
<keyword evidence="2" id="KW-1185">Reference proteome</keyword>
<gene>
    <name evidence="1" type="ORF">AQPW35_08020</name>
</gene>
<dbReference type="Proteomes" id="UP000301751">
    <property type="component" value="Unassembled WGS sequence"/>
</dbReference>
<proteinExistence type="predicted"/>
<dbReference type="OrthoDB" id="8775654at2"/>
<name>A0A480AJK9_9BURK</name>
<protein>
    <submittedName>
        <fullName evidence="1">Uncharacterized protein</fullName>
    </submittedName>
</protein>
<sequence length="135" mass="13896">MSIKHLAIGFLVLLAAAVGWKLLAPALSRAGADARPGPKPIVFDNGSIRDTTTVVKAPPKGAPAPVGVLRKCTGGAQITYTNTHCPPGTREAKLGQGTVNVVSGTKPTPLPPETGAAAPEMTLQDKMIERAVTPR</sequence>
<evidence type="ECO:0000313" key="1">
    <source>
        <dbReference type="EMBL" id="GCL61721.1"/>
    </source>
</evidence>
<dbReference type="AlphaFoldDB" id="A0A480AJK9"/>